<protein>
    <submittedName>
        <fullName evidence="1">Uncharacterized protein</fullName>
    </submittedName>
</protein>
<dbReference type="EMBL" id="JAWHQM010000063">
    <property type="protein sequence ID" value="KAK5636172.1"/>
    <property type="molecule type" value="Genomic_DNA"/>
</dbReference>
<keyword evidence="2" id="KW-1185">Reference proteome</keyword>
<dbReference type="AlphaFoldDB" id="A0AAN7ZAA6"/>
<name>A0AAN7ZAA6_9PEZI</name>
<reference evidence="1 2" key="1">
    <citation type="submission" date="2023-10" db="EMBL/GenBank/DDBJ databases">
        <title>Draft genome sequence of Xylaria bambusicola isolate GMP-LS, the root and basal stem rot pathogen of sugarcane in Indonesia.</title>
        <authorList>
            <person name="Selvaraj P."/>
            <person name="Muralishankar V."/>
            <person name="Muruganantham S."/>
            <person name="Sp S."/>
            <person name="Haryani S."/>
            <person name="Lau K.J.X."/>
            <person name="Naqvi N.I."/>
        </authorList>
    </citation>
    <scope>NUCLEOTIDE SEQUENCE [LARGE SCALE GENOMIC DNA]</scope>
    <source>
        <strain evidence="1">GMP-LS</strain>
    </source>
</reference>
<dbReference type="Proteomes" id="UP001305414">
    <property type="component" value="Unassembled WGS sequence"/>
</dbReference>
<organism evidence="1 2">
    <name type="scientific">Xylaria bambusicola</name>
    <dbReference type="NCBI Taxonomy" id="326684"/>
    <lineage>
        <taxon>Eukaryota</taxon>
        <taxon>Fungi</taxon>
        <taxon>Dikarya</taxon>
        <taxon>Ascomycota</taxon>
        <taxon>Pezizomycotina</taxon>
        <taxon>Sordariomycetes</taxon>
        <taxon>Xylariomycetidae</taxon>
        <taxon>Xylariales</taxon>
        <taxon>Xylariaceae</taxon>
        <taxon>Xylaria</taxon>
    </lineage>
</organism>
<accession>A0AAN7ZAA6</accession>
<evidence type="ECO:0000313" key="1">
    <source>
        <dbReference type="EMBL" id="KAK5636172.1"/>
    </source>
</evidence>
<comment type="caution">
    <text evidence="1">The sequence shown here is derived from an EMBL/GenBank/DDBJ whole genome shotgun (WGS) entry which is preliminary data.</text>
</comment>
<sequence>MAVTLAKMFNPGRWAGTSGARVADKWGSIQCHSMPDNGVGWYAQHTEINRSTKRDQSISLIQLRLSSVHRHPTV</sequence>
<proteinExistence type="predicted"/>
<gene>
    <name evidence="1" type="ORF">RRF57_011884</name>
</gene>
<evidence type="ECO:0000313" key="2">
    <source>
        <dbReference type="Proteomes" id="UP001305414"/>
    </source>
</evidence>